<accession>A0ABV0ACP2</accession>
<evidence type="ECO:0000313" key="3">
    <source>
        <dbReference type="Proteomes" id="UP001416393"/>
    </source>
</evidence>
<name>A0ABV0ACP2_9FLAO</name>
<dbReference type="EMBL" id="JAZHYP010000008">
    <property type="protein sequence ID" value="MEN3324852.1"/>
    <property type="molecule type" value="Genomic_DNA"/>
</dbReference>
<evidence type="ECO:0000313" key="2">
    <source>
        <dbReference type="EMBL" id="MEN3324852.1"/>
    </source>
</evidence>
<evidence type="ECO:0000256" key="1">
    <source>
        <dbReference type="SAM" id="SignalP"/>
    </source>
</evidence>
<dbReference type="NCBIfam" id="TIGR04131">
    <property type="entry name" value="Bac_Flav_CTERM"/>
    <property type="match status" value="1"/>
</dbReference>
<dbReference type="NCBIfam" id="NF038133">
    <property type="entry name" value="choice_anch_L"/>
    <property type="match status" value="1"/>
</dbReference>
<keyword evidence="3" id="KW-1185">Reference proteome</keyword>
<protein>
    <submittedName>
        <fullName evidence="2">Choice-of-anchor L domain-containing protein</fullName>
    </submittedName>
</protein>
<dbReference type="Pfam" id="PF13585">
    <property type="entry name" value="CHU_C"/>
    <property type="match status" value="1"/>
</dbReference>
<keyword evidence="1" id="KW-0732">Signal</keyword>
<feature type="signal peptide" evidence="1">
    <location>
        <begin position="1"/>
        <end position="23"/>
    </location>
</feature>
<dbReference type="Proteomes" id="UP001416393">
    <property type="component" value="Unassembled WGS sequence"/>
</dbReference>
<dbReference type="RefSeq" id="WP_346242649.1">
    <property type="nucleotide sequence ID" value="NZ_JAZHYP010000008.1"/>
</dbReference>
<dbReference type="InterPro" id="IPR026341">
    <property type="entry name" value="T9SS_type_B"/>
</dbReference>
<comment type="caution">
    <text evidence="2">The sequence shown here is derived from an EMBL/GenBank/DDBJ whole genome shotgun (WGS) entry which is preliminary data.</text>
</comment>
<feature type="chain" id="PRO_5046356431" evidence="1">
    <location>
        <begin position="24"/>
        <end position="1637"/>
    </location>
</feature>
<dbReference type="InterPro" id="IPR049804">
    <property type="entry name" value="Choice_anch_L"/>
</dbReference>
<organism evidence="2 3">
    <name type="scientific">Mariniflexile soesokkakense</name>
    <dbReference type="NCBI Taxonomy" id="1343160"/>
    <lineage>
        <taxon>Bacteria</taxon>
        <taxon>Pseudomonadati</taxon>
        <taxon>Bacteroidota</taxon>
        <taxon>Flavobacteriia</taxon>
        <taxon>Flavobacteriales</taxon>
        <taxon>Flavobacteriaceae</taxon>
        <taxon>Mariniflexile</taxon>
    </lineage>
</organism>
<proteinExistence type="predicted"/>
<sequence>MKRNLHNYLILLLLFCGSNLIFSQQITVDGTVGLQQLIEDNLVKNSCVDITNITSSVNGSTSGFSSYAYFERGSSNFPFQNGIMLSTGNATSGGNGVITPTLSEGSSNWGTDPDLETALGITNTLNATSIEFDIVSISNQLQFNYLLASEEYFGINPCQFSDGFVFLIKEANTTNPYENIAIVPGTVNTPVNTNTIHDEIYGSSGPICPAQNPQYFDGYNMGDTNYNGRTTILTASATITPYVQYHIKLIIADQNDIQSDSAVFIEGDSFKILDLGEDITTCASLVTLNADIQNPSAFYQWYLNNNLIVGAVNPTLDVIQNGTYKVEVTVSLNGNTCVEEDEIVVVLNTEEPIAPITNYQLCDDTSGDSTEVFDLSTKSVELANNIPFSNYTFSYHYSDLEARSNINPITTPIPNTSNPQTIYVRIDDLDSNCFSYTTFDLVVNQTPNIVNPTPLEVCDSDDFPDGYAIVYLNEKDDEITNGQSNLAVTYHSSSTDADTGSNPLGTPYIGNTPYSFTVYPRVTNTQTGCINTTSLTVNITVSPIVDRDTRYLDACDPDHDGFADFDLTQIIADIEGGLTNVTTTFHESYDDAQTGTNPIADTTNYQNINPEEQTIYARVEDNSTGCASIVPLEIHTNLLLTATDTGDYALCDTNEDGNDAADFYLTSVEAQIANDLPFPIQVTFYESESDRDANTNPIDKNTPYNAVSPKVLYIRIVNTDTGCNDVSDITLLVNPILFFDPASPLPYCDTDDDGFVDIDLHSLDDTVTNGNSDFVVSYFLSFQDADDNNNELTSFSSTQPIETLYARIENINSGCFTINYFQIEILLAPSTTQPIDIIECDDSDGNPDGFYIINLNNKIDEAVTDRTGLNISVHTSLNDANTDVNPIPDSDLTTYNSNTQTLYIRVQDALSSTGCYAIEPFEVIINTLPNFPVISNYQVCEDDGDRFADFLLSEKDTEILNGQTGKEVFYFEDAALTIRIDKSTIYQNKTSPQTIYVKVENITDINCFGTSSFILQVSPDPIYNVNFEDYLVCDDASNDGKNIFNLNDKRNEIAQGSTDNLNISFHLTRQQAEANTNALPNQYTNATNPQTLFVRIESSDSLCFIIEELGINIIAAPDISNVSAPLIECDANYDGITPFNLETADFEINDRVQSNLITNYFENLSDINPNDGLDNSNEIPNPSNYNSNSKTVYIKVANTLTGCYSVIPLELIVNLPAPTNTIGTIQICDNDTDTYDLSLVNDMIVNDTNGVTISYHNTQNDADTNINPLPNTYNYTASNHTIYVRVSDNTTGCFIVQAFNLQINPNPIANTTSGLISCDDDFDGFFEFNLSATASAILGTQNANAHTVTYYNDSANAEARTNALGNLHSAFNGEIIYARIENNATGCYDVTQFSTIVNPLPIIPVNDIVPLCLNNLPLVIDAYTGNPNDTYLWSTGATTPQIILNDASQIGDYWVTATTPHVISNDCSYTHFFKVIESEAANINFTTTVDFADPNSITVDISGIGDYVFILDDGEPQTSNVFENVTFGVHIVTIRDLNGCEDVYTEVVVIDIPKFFTPNNDSYFDTWHIVGINQLPGTIVYIYNRYGKLLKTLPHTSIGWDGTFNGQNMPSDDYWFVAKVIQNGNAFDVKGHFALKR</sequence>
<gene>
    <name evidence="2" type="ORF">VP395_14025</name>
</gene>
<reference evidence="2 3" key="1">
    <citation type="submission" date="2024-01" db="EMBL/GenBank/DDBJ databases">
        <title>Mariniflexile litorale sp. nov., isolated from the shallow sediments of the Sea of Japan.</title>
        <authorList>
            <person name="Romanenko L."/>
            <person name="Bystritskaya E."/>
            <person name="Isaeva M."/>
        </authorList>
    </citation>
    <scope>NUCLEOTIDE SEQUENCE [LARGE SCALE GENOMIC DNA]</scope>
    <source>
        <strain evidence="2 3">KCTC 32427</strain>
    </source>
</reference>